<name>A0AAV5JI53_9ROSI</name>
<dbReference type="AlphaFoldDB" id="A0AAV5JI53"/>
<keyword evidence="3" id="KW-1185">Reference proteome</keyword>
<dbReference type="InterPro" id="IPR034604">
    <property type="entry name" value="SRRP53"/>
</dbReference>
<feature type="region of interest" description="Disordered" evidence="1">
    <location>
        <begin position="69"/>
        <end position="89"/>
    </location>
</feature>
<gene>
    <name evidence="2" type="ORF">SLEP1_g25126</name>
</gene>
<dbReference type="GO" id="GO:0005634">
    <property type="term" value="C:nucleus"/>
    <property type="evidence" value="ECO:0007669"/>
    <property type="project" value="TreeGrafter"/>
</dbReference>
<sequence>MGSGWERFEFNKDAPLDDEEVEAAGDDAAILKHIGQSFRFSAIETRREEQIKAAHDEAIFGSSTVPVSVTVNSESEEEDKKKDSNNNGLAASLLSERVLAKQPGSWRDRVRKA</sequence>
<dbReference type="PANTHER" id="PTHR31968">
    <property type="entry name" value="SERINE/ARGININE-RELATED PROTEIN 53"/>
    <property type="match status" value="1"/>
</dbReference>
<reference evidence="2 3" key="1">
    <citation type="journal article" date="2021" name="Commun. Biol.">
        <title>The genome of Shorea leprosula (Dipterocarpaceae) highlights the ecological relevance of drought in aseasonal tropical rainforests.</title>
        <authorList>
            <person name="Ng K.K.S."/>
            <person name="Kobayashi M.J."/>
            <person name="Fawcett J.A."/>
            <person name="Hatakeyama M."/>
            <person name="Paape T."/>
            <person name="Ng C.H."/>
            <person name="Ang C.C."/>
            <person name="Tnah L.H."/>
            <person name="Lee C.T."/>
            <person name="Nishiyama T."/>
            <person name="Sese J."/>
            <person name="O'Brien M.J."/>
            <person name="Copetti D."/>
            <person name="Mohd Noor M.I."/>
            <person name="Ong R.C."/>
            <person name="Putra M."/>
            <person name="Sireger I.Z."/>
            <person name="Indrioko S."/>
            <person name="Kosugi Y."/>
            <person name="Izuno A."/>
            <person name="Isagi Y."/>
            <person name="Lee S.L."/>
            <person name="Shimizu K.K."/>
        </authorList>
    </citation>
    <scope>NUCLEOTIDE SEQUENCE [LARGE SCALE GENOMIC DNA]</scope>
    <source>
        <strain evidence="2">214</strain>
    </source>
</reference>
<comment type="caution">
    <text evidence="2">The sequence shown here is derived from an EMBL/GenBank/DDBJ whole genome shotgun (WGS) entry which is preliminary data.</text>
</comment>
<dbReference type="PANTHER" id="PTHR31968:SF4">
    <property type="entry name" value="SERINE_ARGININE-RELATED PROTEIN 53"/>
    <property type="match status" value="1"/>
</dbReference>
<dbReference type="GO" id="GO:0005737">
    <property type="term" value="C:cytoplasm"/>
    <property type="evidence" value="ECO:0007669"/>
    <property type="project" value="TreeGrafter"/>
</dbReference>
<accession>A0AAV5JI53</accession>
<protein>
    <submittedName>
        <fullName evidence="2">Uncharacterized protein</fullName>
    </submittedName>
</protein>
<evidence type="ECO:0000313" key="2">
    <source>
        <dbReference type="EMBL" id="GKV14224.1"/>
    </source>
</evidence>
<organism evidence="2 3">
    <name type="scientific">Rubroshorea leprosula</name>
    <dbReference type="NCBI Taxonomy" id="152421"/>
    <lineage>
        <taxon>Eukaryota</taxon>
        <taxon>Viridiplantae</taxon>
        <taxon>Streptophyta</taxon>
        <taxon>Embryophyta</taxon>
        <taxon>Tracheophyta</taxon>
        <taxon>Spermatophyta</taxon>
        <taxon>Magnoliopsida</taxon>
        <taxon>eudicotyledons</taxon>
        <taxon>Gunneridae</taxon>
        <taxon>Pentapetalae</taxon>
        <taxon>rosids</taxon>
        <taxon>malvids</taxon>
        <taxon>Malvales</taxon>
        <taxon>Dipterocarpaceae</taxon>
        <taxon>Rubroshorea</taxon>
    </lineage>
</organism>
<dbReference type="EMBL" id="BPVZ01000040">
    <property type="protein sequence ID" value="GKV14224.1"/>
    <property type="molecule type" value="Genomic_DNA"/>
</dbReference>
<evidence type="ECO:0000256" key="1">
    <source>
        <dbReference type="SAM" id="MobiDB-lite"/>
    </source>
</evidence>
<dbReference type="GO" id="GO:0000380">
    <property type="term" value="P:alternative mRNA splicing, via spliceosome"/>
    <property type="evidence" value="ECO:0007669"/>
    <property type="project" value="InterPro"/>
</dbReference>
<dbReference type="Proteomes" id="UP001054252">
    <property type="component" value="Unassembled WGS sequence"/>
</dbReference>
<proteinExistence type="predicted"/>
<evidence type="ECO:0000313" key="3">
    <source>
        <dbReference type="Proteomes" id="UP001054252"/>
    </source>
</evidence>